<dbReference type="SUPFAM" id="SSF52047">
    <property type="entry name" value="RNI-like"/>
    <property type="match status" value="1"/>
</dbReference>
<proteinExistence type="predicted"/>
<evidence type="ECO:0000313" key="3">
    <source>
        <dbReference type="Proteomes" id="UP000276776"/>
    </source>
</evidence>
<dbReference type="EMBL" id="UYYF01000312">
    <property type="protein sequence ID" value="VDM97635.1"/>
    <property type="molecule type" value="Genomic_DNA"/>
</dbReference>
<name>A0A0N5CP02_THECL</name>
<feature type="region of interest" description="Disordered" evidence="1">
    <location>
        <begin position="1"/>
        <end position="28"/>
    </location>
</feature>
<reference evidence="4" key="1">
    <citation type="submission" date="2017-02" db="UniProtKB">
        <authorList>
            <consortium name="WormBaseParasite"/>
        </authorList>
    </citation>
    <scope>IDENTIFICATION</scope>
</reference>
<feature type="compositionally biased region" description="Basic and acidic residues" evidence="1">
    <location>
        <begin position="1"/>
        <end position="11"/>
    </location>
</feature>
<dbReference type="Gene3D" id="3.80.10.10">
    <property type="entry name" value="Ribonuclease Inhibitor"/>
    <property type="match status" value="1"/>
</dbReference>
<dbReference type="InterPro" id="IPR032675">
    <property type="entry name" value="LRR_dom_sf"/>
</dbReference>
<dbReference type="OrthoDB" id="5787449at2759"/>
<sequence length="573" mass="65945">MGYVCDKKGESEASNSSNEFTDSEDEWTPEQQVYHNDVIMRKVVAFVSNIKDRRNLELSSRFFHNISKRVPFIDCGNSNTVLELVFTKLEPIMTLRIAGNEFNVRVITSHVRSNRSDGSLLQHESSMARIRSIIRRFSRQIYSLRVGGITDYERRLGYIPNHQLVLSRDLCAEFDSLKNIRSLVLRNICLVRPSILYWSGTDCFLSNRISSLCFHNIWFDSMRDMGNFMTMISSSVRRLYVSDSSGKTITNIETQIKNLGTKLDLLYLAIDYRAFRNLNQACQVFQGASEVAKDINVCICFSRFVSQAGFQILLNFVTLLPNYNKITVLELDLGSMRRNVDCCKQFFTALPRLTNLRVLHLFGHPIGHNCMQFWDEMLLSLEQLCSVTELSIVNLFRNIRSENFELFCRSLPVNLNVLSLQQVQHLKDNHFEIISARCPNLDTLYMLNLRSVTEDGLTKSITNLRKLTNLALYHSDAAVLKACKFLANRTWMPYIRAVILGCAKKKLDSSLVETLKYRLPHCKLLDSGKWHEYECHLWSCRQSYEKLLAASSYADCPECGKDVSIFSDDDDIL</sequence>
<reference evidence="2 3" key="2">
    <citation type="submission" date="2018-11" db="EMBL/GenBank/DDBJ databases">
        <authorList>
            <consortium name="Pathogen Informatics"/>
        </authorList>
    </citation>
    <scope>NUCLEOTIDE SEQUENCE [LARGE SCALE GENOMIC DNA]</scope>
</reference>
<keyword evidence="3" id="KW-1185">Reference proteome</keyword>
<dbReference type="OMA" id="WFDHAED"/>
<accession>A0A0N5CP02</accession>
<dbReference type="AlphaFoldDB" id="A0A0N5CP02"/>
<dbReference type="Proteomes" id="UP000276776">
    <property type="component" value="Unassembled WGS sequence"/>
</dbReference>
<evidence type="ECO:0000313" key="2">
    <source>
        <dbReference type="EMBL" id="VDM97635.1"/>
    </source>
</evidence>
<dbReference type="WBParaSite" id="TCLT_0000193101-mRNA-1">
    <property type="protein sequence ID" value="TCLT_0000193101-mRNA-1"/>
    <property type="gene ID" value="TCLT_0000193101"/>
</dbReference>
<evidence type="ECO:0000313" key="4">
    <source>
        <dbReference type="WBParaSite" id="TCLT_0000193101-mRNA-1"/>
    </source>
</evidence>
<protein>
    <submittedName>
        <fullName evidence="4">F-box domain-containing protein</fullName>
    </submittedName>
</protein>
<evidence type="ECO:0000256" key="1">
    <source>
        <dbReference type="SAM" id="MobiDB-lite"/>
    </source>
</evidence>
<organism evidence="4">
    <name type="scientific">Thelazia callipaeda</name>
    <name type="common">Oriental eyeworm</name>
    <name type="synonym">Parasitic nematode</name>
    <dbReference type="NCBI Taxonomy" id="103827"/>
    <lineage>
        <taxon>Eukaryota</taxon>
        <taxon>Metazoa</taxon>
        <taxon>Ecdysozoa</taxon>
        <taxon>Nematoda</taxon>
        <taxon>Chromadorea</taxon>
        <taxon>Rhabditida</taxon>
        <taxon>Spirurina</taxon>
        <taxon>Spiruromorpha</taxon>
        <taxon>Thelazioidea</taxon>
        <taxon>Thelaziidae</taxon>
        <taxon>Thelazia</taxon>
    </lineage>
</organism>
<gene>
    <name evidence="2" type="ORF">TCLT_LOCUS1932</name>
</gene>